<dbReference type="InterPro" id="IPR054363">
    <property type="entry name" value="GH95_cat"/>
</dbReference>
<evidence type="ECO:0000313" key="2">
    <source>
        <dbReference type="EMBL" id="GAI76146.1"/>
    </source>
</evidence>
<dbReference type="GO" id="GO:0005975">
    <property type="term" value="P:carbohydrate metabolic process"/>
    <property type="evidence" value="ECO:0007669"/>
    <property type="project" value="InterPro"/>
</dbReference>
<comment type="caution">
    <text evidence="2">The sequence shown here is derived from an EMBL/GenBank/DDBJ whole genome shotgun (WGS) entry which is preliminary data.</text>
</comment>
<reference evidence="2" key="1">
    <citation type="journal article" date="2014" name="Front. Microbiol.">
        <title>High frequency of phylogenetically diverse reductive dehalogenase-homologous genes in deep subseafloor sedimentary metagenomes.</title>
        <authorList>
            <person name="Kawai M."/>
            <person name="Futagami T."/>
            <person name="Toyoda A."/>
            <person name="Takaki Y."/>
            <person name="Nishi S."/>
            <person name="Hori S."/>
            <person name="Arai W."/>
            <person name="Tsubouchi T."/>
            <person name="Morono Y."/>
            <person name="Uchiyama I."/>
            <person name="Ito T."/>
            <person name="Fujiyama A."/>
            <person name="Inagaki F."/>
            <person name="Takami H."/>
        </authorList>
    </citation>
    <scope>NUCLEOTIDE SEQUENCE</scope>
    <source>
        <strain evidence="2">Expedition CK06-06</strain>
    </source>
</reference>
<gene>
    <name evidence="2" type="ORF">S12H4_24244</name>
</gene>
<dbReference type="PANTHER" id="PTHR31084:SF0">
    <property type="entry name" value="ALPHA-L-FUCOSIDASE 2"/>
    <property type="match status" value="1"/>
</dbReference>
<name>X1SAJ9_9ZZZZ</name>
<dbReference type="GO" id="GO:0004560">
    <property type="term" value="F:alpha-L-fucosidase activity"/>
    <property type="evidence" value="ECO:0007669"/>
    <property type="project" value="TreeGrafter"/>
</dbReference>
<sequence length="166" mass="18867">IRASEILGRDKDFREELISTLQRLPEPKIGRYGQLQEWLEDYEEPDQHHLHISHLFALFPGSQITVDTTPELAQAAAVSLERRGDLADMAWGMAWRAACWARLQKGDRSLAILRNMLATNTNPNLFTELRPFQIDGNLSSTAAIAEMLLQSHNGIIRLLPALPREW</sequence>
<dbReference type="Pfam" id="PF22124">
    <property type="entry name" value="Glyco_hydro_95_cat"/>
    <property type="match status" value="1"/>
</dbReference>
<protein>
    <recommendedName>
        <fullName evidence="1">Glycosyl hydrolase family 95 catalytic domain-containing protein</fullName>
    </recommendedName>
</protein>
<dbReference type="InterPro" id="IPR008928">
    <property type="entry name" value="6-hairpin_glycosidase_sf"/>
</dbReference>
<evidence type="ECO:0000259" key="1">
    <source>
        <dbReference type="Pfam" id="PF22124"/>
    </source>
</evidence>
<dbReference type="InterPro" id="IPR012341">
    <property type="entry name" value="6hp_glycosidase-like_sf"/>
</dbReference>
<dbReference type="SUPFAM" id="SSF48208">
    <property type="entry name" value="Six-hairpin glycosidases"/>
    <property type="match status" value="1"/>
</dbReference>
<proteinExistence type="predicted"/>
<dbReference type="Gene3D" id="1.50.10.10">
    <property type="match status" value="1"/>
</dbReference>
<feature type="non-terminal residue" evidence="2">
    <location>
        <position position="1"/>
    </location>
</feature>
<dbReference type="EMBL" id="BARW01013100">
    <property type="protein sequence ID" value="GAI76146.1"/>
    <property type="molecule type" value="Genomic_DNA"/>
</dbReference>
<dbReference type="AlphaFoldDB" id="X1SAJ9"/>
<organism evidence="2">
    <name type="scientific">marine sediment metagenome</name>
    <dbReference type="NCBI Taxonomy" id="412755"/>
    <lineage>
        <taxon>unclassified sequences</taxon>
        <taxon>metagenomes</taxon>
        <taxon>ecological metagenomes</taxon>
    </lineage>
</organism>
<dbReference type="PANTHER" id="PTHR31084">
    <property type="entry name" value="ALPHA-L-FUCOSIDASE 2"/>
    <property type="match status" value="1"/>
</dbReference>
<accession>X1SAJ9</accession>
<feature type="non-terminal residue" evidence="2">
    <location>
        <position position="166"/>
    </location>
</feature>
<feature type="domain" description="Glycosyl hydrolase family 95 catalytic" evidence="1">
    <location>
        <begin position="1"/>
        <end position="148"/>
    </location>
</feature>